<evidence type="ECO:0000313" key="5">
    <source>
        <dbReference type="EMBL" id="VEB45652.1"/>
    </source>
</evidence>
<dbReference type="Pfam" id="PF17782">
    <property type="entry name" value="WHD_DprA"/>
    <property type="match status" value="1"/>
</dbReference>
<reference evidence="5 6" key="1">
    <citation type="submission" date="2018-12" db="EMBL/GenBank/DDBJ databases">
        <authorList>
            <consortium name="Pathogen Informatics"/>
        </authorList>
    </citation>
    <scope>NUCLEOTIDE SEQUENCE [LARGE SCALE GENOMIC DNA]</scope>
    <source>
        <strain evidence="5 6">NCTC9695</strain>
    </source>
</reference>
<sequence length="493" mass="51566">MRSVAGEVLVGDHLVRAPKTTLVNYVPRRPDEAMRGKIIAVYQGIDGAAQYSTVALNLGARNNVEPGLVFGIYKKGNTITVADAAGKTREAQLPTEQAGSLFVYRVFDKVSYALVLDSRARSTSATASPRRRANERRPTSLADAGADPGIGPVGFLKLIDAFGSAEAAAAARSAQTEKLVGREAAEALQAGAAAESVQAALAWAESDGCHLITLLDADYPAQLAEAASPPPLLFARGRRELLARTMLAVVGSRAATQQGKRNAEDFASALAAHGYTIVSGLASGIDAAAHQGALAHPASTVAVIGTGIDRVYPASNRQLAHRVAEHGLILSEFPLGMGPLPGHFPRRNRIIAGLARGCLVVEAGIASGSLISARLAMENNRDVMAIPGSIHNAQARGCHRLIKDGARLVESVDDVLDEIGRLPAPPPPPILRQEEPEAPPLLSSMGWEPVLADALAGTLGLTPGEVYAMLLELELAGRVASLPGGRFQRLAQL</sequence>
<dbReference type="SUPFAM" id="SSF102405">
    <property type="entry name" value="MCP/YpsA-like"/>
    <property type="match status" value="1"/>
</dbReference>
<evidence type="ECO:0000313" key="6">
    <source>
        <dbReference type="Proteomes" id="UP000275777"/>
    </source>
</evidence>
<dbReference type="InterPro" id="IPR003488">
    <property type="entry name" value="DprA"/>
</dbReference>
<protein>
    <submittedName>
        <fullName evidence="5">DNA protecting protein DprA</fullName>
    </submittedName>
</protein>
<evidence type="ECO:0000256" key="1">
    <source>
        <dbReference type="ARBA" id="ARBA00006525"/>
    </source>
</evidence>
<evidence type="ECO:0000259" key="3">
    <source>
        <dbReference type="Pfam" id="PF02481"/>
    </source>
</evidence>
<dbReference type="InterPro" id="IPR036388">
    <property type="entry name" value="WH-like_DNA-bd_sf"/>
</dbReference>
<dbReference type="InterPro" id="IPR041614">
    <property type="entry name" value="DprA_WH"/>
</dbReference>
<organism evidence="5 6">
    <name type="scientific">Chromobacterium violaceum</name>
    <dbReference type="NCBI Taxonomy" id="536"/>
    <lineage>
        <taxon>Bacteria</taxon>
        <taxon>Pseudomonadati</taxon>
        <taxon>Pseudomonadota</taxon>
        <taxon>Betaproteobacteria</taxon>
        <taxon>Neisseriales</taxon>
        <taxon>Chromobacteriaceae</taxon>
        <taxon>Chromobacterium</taxon>
    </lineage>
</organism>
<dbReference type="Pfam" id="PF02481">
    <property type="entry name" value="DNA_processg_A"/>
    <property type="match status" value="1"/>
</dbReference>
<dbReference type="GO" id="GO:0009294">
    <property type="term" value="P:DNA-mediated transformation"/>
    <property type="evidence" value="ECO:0007669"/>
    <property type="project" value="InterPro"/>
</dbReference>
<dbReference type="EMBL" id="LR134182">
    <property type="protein sequence ID" value="VEB45652.1"/>
    <property type="molecule type" value="Genomic_DNA"/>
</dbReference>
<dbReference type="PANTHER" id="PTHR43022:SF1">
    <property type="entry name" value="PROTEIN SMF"/>
    <property type="match status" value="1"/>
</dbReference>
<evidence type="ECO:0000256" key="2">
    <source>
        <dbReference type="SAM" id="MobiDB-lite"/>
    </source>
</evidence>
<dbReference type="Gene3D" id="3.40.50.450">
    <property type="match status" value="1"/>
</dbReference>
<dbReference type="AlphaFoldDB" id="A0A3S4K1M0"/>
<gene>
    <name evidence="5" type="primary">smf</name>
    <name evidence="5" type="ORF">NCTC9695_06183</name>
</gene>
<feature type="domain" description="DprA winged helix" evidence="4">
    <location>
        <begin position="425"/>
        <end position="485"/>
    </location>
</feature>
<accession>A0A3S4K1M0</accession>
<comment type="similarity">
    <text evidence="1">Belongs to the DprA/Smf family.</text>
</comment>
<dbReference type="Gene3D" id="1.10.10.10">
    <property type="entry name" value="Winged helix-like DNA-binding domain superfamily/Winged helix DNA-binding domain"/>
    <property type="match status" value="1"/>
</dbReference>
<dbReference type="InterPro" id="IPR057666">
    <property type="entry name" value="DrpA_SLOG"/>
</dbReference>
<dbReference type="NCBIfam" id="TIGR00732">
    <property type="entry name" value="dprA"/>
    <property type="match status" value="1"/>
</dbReference>
<evidence type="ECO:0000259" key="4">
    <source>
        <dbReference type="Pfam" id="PF17782"/>
    </source>
</evidence>
<feature type="domain" description="Smf/DprA SLOG" evidence="3">
    <location>
        <begin position="211"/>
        <end position="419"/>
    </location>
</feature>
<feature type="region of interest" description="Disordered" evidence="2">
    <location>
        <begin position="124"/>
        <end position="146"/>
    </location>
</feature>
<dbReference type="Proteomes" id="UP000275777">
    <property type="component" value="Chromosome"/>
</dbReference>
<dbReference type="PANTHER" id="PTHR43022">
    <property type="entry name" value="PROTEIN SMF"/>
    <property type="match status" value="1"/>
</dbReference>
<proteinExistence type="inferred from homology"/>
<name>A0A3S4K1M0_CHRVL</name>